<feature type="transmembrane region" description="Helical" evidence="7">
    <location>
        <begin position="222"/>
        <end position="242"/>
    </location>
</feature>
<evidence type="ECO:0000313" key="10">
    <source>
        <dbReference type="Proteomes" id="UP001061862"/>
    </source>
</evidence>
<evidence type="ECO:0000256" key="5">
    <source>
        <dbReference type="ARBA" id="ARBA00022989"/>
    </source>
</evidence>
<sequence>MTTPKTHAKRRYRAVHPLAPWLFVGPAIILSLTMIVAPFVYSILQSLRGIKVAGGGLGRREETFVGFANYVTAAFNPELWAGFGRMLWLGVITIPITLGLALLFALLLDTPRVRLARFSRISIFLPFAVPGVIASLMWGFMYLPGVSPFRELAANLGLPQPNFFTRDSVFWSIANINIWGGVGFNMVILYTALRGIGSELYDAARVDGCNEWQIARDIKLPLLLPALVLTGLFSLIGTIQTFSEPTTLAPLTDALSSTWVPMMLVYRDTFVAQNVYGGAASAMLIALITIVSSVVLFWITRRRSAGGMA</sequence>
<feature type="transmembrane region" description="Helical" evidence="7">
    <location>
        <begin position="86"/>
        <end position="109"/>
    </location>
</feature>
<dbReference type="RefSeq" id="WP_262169085.1">
    <property type="nucleotide sequence ID" value="NZ_CP104965.1"/>
</dbReference>
<keyword evidence="4 7" id="KW-0812">Transmembrane</keyword>
<dbReference type="InterPro" id="IPR035906">
    <property type="entry name" value="MetI-like_sf"/>
</dbReference>
<feature type="transmembrane region" description="Helical" evidence="7">
    <location>
        <begin position="169"/>
        <end position="193"/>
    </location>
</feature>
<evidence type="ECO:0000256" key="1">
    <source>
        <dbReference type="ARBA" id="ARBA00004651"/>
    </source>
</evidence>
<feature type="transmembrane region" description="Helical" evidence="7">
    <location>
        <begin position="275"/>
        <end position="299"/>
    </location>
</feature>
<comment type="similarity">
    <text evidence="7">Belongs to the binding-protein-dependent transport system permease family.</text>
</comment>
<keyword evidence="10" id="KW-1185">Reference proteome</keyword>
<evidence type="ECO:0000256" key="4">
    <source>
        <dbReference type="ARBA" id="ARBA00022692"/>
    </source>
</evidence>
<feature type="domain" description="ABC transmembrane type-1" evidence="8">
    <location>
        <begin position="83"/>
        <end position="296"/>
    </location>
</feature>
<dbReference type="PANTHER" id="PTHR30193">
    <property type="entry name" value="ABC TRANSPORTER PERMEASE PROTEIN"/>
    <property type="match status" value="1"/>
</dbReference>
<keyword evidence="3" id="KW-1003">Cell membrane</keyword>
<name>A0ABY6CD92_9HYPH</name>
<dbReference type="Pfam" id="PF00528">
    <property type="entry name" value="BPD_transp_1"/>
    <property type="match status" value="1"/>
</dbReference>
<dbReference type="EMBL" id="CP104965">
    <property type="protein sequence ID" value="UXN70204.1"/>
    <property type="molecule type" value="Genomic_DNA"/>
</dbReference>
<protein>
    <submittedName>
        <fullName evidence="9">Sugar ABC transporter permease</fullName>
    </submittedName>
</protein>
<evidence type="ECO:0000256" key="3">
    <source>
        <dbReference type="ARBA" id="ARBA00022475"/>
    </source>
</evidence>
<dbReference type="SUPFAM" id="SSF161098">
    <property type="entry name" value="MetI-like"/>
    <property type="match status" value="1"/>
</dbReference>
<feature type="transmembrane region" description="Helical" evidence="7">
    <location>
        <begin position="21"/>
        <end position="44"/>
    </location>
</feature>
<accession>A0ABY6CD92</accession>
<keyword evidence="2 7" id="KW-0813">Transport</keyword>
<gene>
    <name evidence="9" type="ORF">N8A98_03125</name>
</gene>
<dbReference type="InterPro" id="IPR051393">
    <property type="entry name" value="ABC_transporter_permease"/>
</dbReference>
<organism evidence="9 10">
    <name type="scientific">Devosia neptuniae</name>
    <dbReference type="NCBI Taxonomy" id="191302"/>
    <lineage>
        <taxon>Bacteria</taxon>
        <taxon>Pseudomonadati</taxon>
        <taxon>Pseudomonadota</taxon>
        <taxon>Alphaproteobacteria</taxon>
        <taxon>Hyphomicrobiales</taxon>
        <taxon>Devosiaceae</taxon>
        <taxon>Devosia</taxon>
    </lineage>
</organism>
<comment type="subcellular location">
    <subcellularLocation>
        <location evidence="1 7">Cell membrane</location>
        <topology evidence="1 7">Multi-pass membrane protein</topology>
    </subcellularLocation>
</comment>
<dbReference type="InterPro" id="IPR000515">
    <property type="entry name" value="MetI-like"/>
</dbReference>
<dbReference type="Gene3D" id="1.10.3720.10">
    <property type="entry name" value="MetI-like"/>
    <property type="match status" value="1"/>
</dbReference>
<dbReference type="PROSITE" id="PS50928">
    <property type="entry name" value="ABC_TM1"/>
    <property type="match status" value="1"/>
</dbReference>
<dbReference type="PANTHER" id="PTHR30193:SF41">
    <property type="entry name" value="DIACETYLCHITOBIOSE UPTAKE SYSTEM PERMEASE PROTEIN NGCF"/>
    <property type="match status" value="1"/>
</dbReference>
<keyword evidence="6 7" id="KW-0472">Membrane</keyword>
<feature type="transmembrane region" description="Helical" evidence="7">
    <location>
        <begin position="121"/>
        <end position="143"/>
    </location>
</feature>
<proteinExistence type="inferred from homology"/>
<evidence type="ECO:0000259" key="8">
    <source>
        <dbReference type="PROSITE" id="PS50928"/>
    </source>
</evidence>
<dbReference type="Proteomes" id="UP001061862">
    <property type="component" value="Chromosome"/>
</dbReference>
<evidence type="ECO:0000256" key="6">
    <source>
        <dbReference type="ARBA" id="ARBA00023136"/>
    </source>
</evidence>
<evidence type="ECO:0000256" key="7">
    <source>
        <dbReference type="RuleBase" id="RU363032"/>
    </source>
</evidence>
<evidence type="ECO:0000313" key="9">
    <source>
        <dbReference type="EMBL" id="UXN70204.1"/>
    </source>
</evidence>
<evidence type="ECO:0000256" key="2">
    <source>
        <dbReference type="ARBA" id="ARBA00022448"/>
    </source>
</evidence>
<dbReference type="CDD" id="cd06261">
    <property type="entry name" value="TM_PBP2"/>
    <property type="match status" value="1"/>
</dbReference>
<keyword evidence="5 7" id="KW-1133">Transmembrane helix</keyword>
<reference evidence="9 10" key="1">
    <citation type="submission" date="2022-09" db="EMBL/GenBank/DDBJ databases">
        <title>Interaction between co-microsymbionts with complementary sets of symbiotic genes in legume-rhizobium systems.</title>
        <authorList>
            <person name="Safronova V."/>
            <person name="Sazanova A."/>
            <person name="Afonin A."/>
            <person name="Chirak E."/>
        </authorList>
    </citation>
    <scope>NUCLEOTIDE SEQUENCE [LARGE SCALE GENOMIC DNA]</scope>
    <source>
        <strain evidence="9 10">A18/4-1</strain>
    </source>
</reference>